<dbReference type="Proteomes" id="UP000186922">
    <property type="component" value="Unassembled WGS sequence"/>
</dbReference>
<evidence type="ECO:0000313" key="3">
    <source>
        <dbReference type="Proteomes" id="UP000186922"/>
    </source>
</evidence>
<name>A0A1D1W1N8_RAMVA</name>
<accession>A0A1D1W1N8</accession>
<proteinExistence type="predicted"/>
<dbReference type="AlphaFoldDB" id="A0A1D1W1N8"/>
<comment type="caution">
    <text evidence="2">The sequence shown here is derived from an EMBL/GenBank/DDBJ whole genome shotgun (WGS) entry which is preliminary data.</text>
</comment>
<evidence type="ECO:0000256" key="1">
    <source>
        <dbReference type="SAM" id="MobiDB-lite"/>
    </source>
</evidence>
<feature type="region of interest" description="Disordered" evidence="1">
    <location>
        <begin position="1"/>
        <end position="21"/>
    </location>
</feature>
<protein>
    <submittedName>
        <fullName evidence="2">Uncharacterized protein</fullName>
    </submittedName>
</protein>
<keyword evidence="3" id="KW-1185">Reference proteome</keyword>
<reference evidence="2 3" key="1">
    <citation type="journal article" date="2016" name="Nat. Commun.">
        <title>Extremotolerant tardigrade genome and improved radiotolerance of human cultured cells by tardigrade-unique protein.</title>
        <authorList>
            <person name="Hashimoto T."/>
            <person name="Horikawa D.D."/>
            <person name="Saito Y."/>
            <person name="Kuwahara H."/>
            <person name="Kozuka-Hata H."/>
            <person name="Shin-I T."/>
            <person name="Minakuchi Y."/>
            <person name="Ohishi K."/>
            <person name="Motoyama A."/>
            <person name="Aizu T."/>
            <person name="Enomoto A."/>
            <person name="Kondo K."/>
            <person name="Tanaka S."/>
            <person name="Hara Y."/>
            <person name="Koshikawa S."/>
            <person name="Sagara H."/>
            <person name="Miura T."/>
            <person name="Yokobori S."/>
            <person name="Miyagawa K."/>
            <person name="Suzuki Y."/>
            <person name="Kubo T."/>
            <person name="Oyama M."/>
            <person name="Kohara Y."/>
            <person name="Fujiyama A."/>
            <person name="Arakawa K."/>
            <person name="Katayama T."/>
            <person name="Toyoda A."/>
            <person name="Kunieda T."/>
        </authorList>
    </citation>
    <scope>NUCLEOTIDE SEQUENCE [LARGE SCALE GENOMIC DNA]</scope>
    <source>
        <strain evidence="2 3">YOKOZUNA-1</strain>
    </source>
</reference>
<dbReference type="OrthoDB" id="10166330at2759"/>
<evidence type="ECO:0000313" key="2">
    <source>
        <dbReference type="EMBL" id="GAV07331.1"/>
    </source>
</evidence>
<sequence length="573" mass="63913">MECRLSSEHSGPSDGRLPPLQHYTYQPEIPVINQDSSTHAWTVNEKADGPDGCRLTVGSTGHDARKILPASCSAFASTHIGLYILYGTTPPHRGIAAHSLQCRNTQPISEEMLFVPTSSFVKKIMVSEKGPDQQRASLIIMLHVDGYPSALQIQTTRERFRILPCSFTFPLVHVTDVAVIDHQKATLVVFARDNPDRAAPTKYQYAPMYHSPHADRNSTPCGYVPVEHTVKVDLWLQDGTINAVFVQQVANTHRSFLRFFTIRMTGKKCTAVRWRQQAVMGATPWETGLPIDPQVIYPSNLFPFTVDNILCGVQDIKIIKVGESVTLIVAVSNTQSCLENSCSAEDHLTFEQANPHRCVSFCGCPYAISTSFVMLYNRESKKFDLDVEKPLSFRTFKKGPDLATDIETIVLSCCTLIQLCSSTGACELYSLHIDQPAHALTLTHLADARLPSMTQGSAVKLCPEGRAVISYTDFDYEQNNRANIFTMSCWQKRELQESEGRFHLALSNGSGSYIPVSESLPASRPVGAVQRSLFYVTNTDRPPFANPFSRPFRDVEKQNAYNRSSFPHRLKDN</sequence>
<dbReference type="EMBL" id="BDGG01000015">
    <property type="protein sequence ID" value="GAV07331.1"/>
    <property type="molecule type" value="Genomic_DNA"/>
</dbReference>
<gene>
    <name evidence="2" type="primary">RvY_17176</name>
    <name evidence="2" type="synonym">RvY_17176.1</name>
    <name evidence="2" type="ORF">RvY_17176-1</name>
</gene>
<organism evidence="2 3">
    <name type="scientific">Ramazzottius varieornatus</name>
    <name type="common">Water bear</name>
    <name type="synonym">Tardigrade</name>
    <dbReference type="NCBI Taxonomy" id="947166"/>
    <lineage>
        <taxon>Eukaryota</taxon>
        <taxon>Metazoa</taxon>
        <taxon>Ecdysozoa</taxon>
        <taxon>Tardigrada</taxon>
        <taxon>Eutardigrada</taxon>
        <taxon>Parachela</taxon>
        <taxon>Hypsibioidea</taxon>
        <taxon>Ramazzottiidae</taxon>
        <taxon>Ramazzottius</taxon>
    </lineage>
</organism>